<dbReference type="Gene3D" id="3.30.70.3270">
    <property type="match status" value="1"/>
</dbReference>
<reference evidence="5 6" key="1">
    <citation type="submission" date="2016-10" db="EMBL/GenBank/DDBJ databases">
        <authorList>
            <person name="de Groot N.N."/>
        </authorList>
    </citation>
    <scope>NUCLEOTIDE SEQUENCE [LARGE SCALE GENOMIC DNA]</scope>
    <source>
        <strain evidence="5 6">APO</strain>
    </source>
</reference>
<evidence type="ECO:0000256" key="1">
    <source>
        <dbReference type="ARBA" id="ARBA00022723"/>
    </source>
</evidence>
<keyword evidence="2" id="KW-0408">Iron</keyword>
<keyword evidence="3" id="KW-0411">Iron-sulfur</keyword>
<dbReference type="PROSITE" id="PS00198">
    <property type="entry name" value="4FE4S_FER_1"/>
    <property type="match status" value="2"/>
</dbReference>
<dbReference type="SUPFAM" id="SSF54862">
    <property type="entry name" value="4Fe-4S ferredoxins"/>
    <property type="match status" value="1"/>
</dbReference>
<feature type="domain" description="4Fe-4S ferredoxin-type" evidence="4">
    <location>
        <begin position="44"/>
        <end position="73"/>
    </location>
</feature>
<evidence type="ECO:0000259" key="4">
    <source>
        <dbReference type="PROSITE" id="PS51379"/>
    </source>
</evidence>
<evidence type="ECO:0000313" key="5">
    <source>
        <dbReference type="EMBL" id="SDY52415.1"/>
    </source>
</evidence>
<sequence length="74" mass="8051">MAKARGRVEFDTGRCKGCALCVIACPVKIVELEKDKINSKGYHPAGVKDMEKCIACTNCATICPDLVISVYKQD</sequence>
<dbReference type="Gene3D" id="3.30.70.20">
    <property type="match status" value="1"/>
</dbReference>
<feature type="domain" description="4Fe-4S ferredoxin-type" evidence="4">
    <location>
        <begin position="6"/>
        <end position="35"/>
    </location>
</feature>
<dbReference type="OrthoDB" id="9804603at2"/>
<evidence type="ECO:0000256" key="2">
    <source>
        <dbReference type="ARBA" id="ARBA00023004"/>
    </source>
</evidence>
<evidence type="ECO:0000256" key="3">
    <source>
        <dbReference type="ARBA" id="ARBA00023014"/>
    </source>
</evidence>
<dbReference type="PANTHER" id="PTHR43122">
    <property type="entry name" value="FERREDOXIN SUBUNIT OF PYRUVATE:FLAVODOXIN OXIDOREDUCTASE-RELATED"/>
    <property type="match status" value="1"/>
</dbReference>
<dbReference type="Proteomes" id="UP000199230">
    <property type="component" value="Unassembled WGS sequence"/>
</dbReference>
<protein>
    <submittedName>
        <fullName evidence="5">2-oxoglutarate ferredoxin oxidoreductase subunit delta</fullName>
    </submittedName>
</protein>
<keyword evidence="1" id="KW-0479">Metal-binding</keyword>
<dbReference type="STRING" id="159292.SAMN05192546_102392"/>
<accession>A0A1H3KL18</accession>
<evidence type="ECO:0000313" key="6">
    <source>
        <dbReference type="Proteomes" id="UP000199230"/>
    </source>
</evidence>
<dbReference type="Pfam" id="PF13237">
    <property type="entry name" value="Fer4_10"/>
    <property type="match status" value="1"/>
</dbReference>
<dbReference type="InterPro" id="IPR017900">
    <property type="entry name" value="4Fe4S_Fe_S_CS"/>
</dbReference>
<dbReference type="PANTHER" id="PTHR43122:SF2">
    <property type="entry name" value="FERREDOXIN SUBUNIT OF PYRUVATE:FLAVODOXIN OXIDOREDUCTASE"/>
    <property type="match status" value="1"/>
</dbReference>
<dbReference type="GO" id="GO:0046872">
    <property type="term" value="F:metal ion binding"/>
    <property type="evidence" value="ECO:0007669"/>
    <property type="project" value="UniProtKB-KW"/>
</dbReference>
<dbReference type="RefSeq" id="WP_093311429.1">
    <property type="nucleotide sequence ID" value="NZ_FNPV01000002.1"/>
</dbReference>
<dbReference type="PROSITE" id="PS51379">
    <property type="entry name" value="4FE4S_FER_2"/>
    <property type="match status" value="2"/>
</dbReference>
<dbReference type="InterPro" id="IPR017896">
    <property type="entry name" value="4Fe4S_Fe-S-bd"/>
</dbReference>
<name>A0A1H3KL18_9FIRM</name>
<gene>
    <name evidence="5" type="ORF">SAMN05192546_102392</name>
</gene>
<organism evidence="5 6">
    <name type="scientific">Tindallia californiensis</name>
    <dbReference type="NCBI Taxonomy" id="159292"/>
    <lineage>
        <taxon>Bacteria</taxon>
        <taxon>Bacillati</taxon>
        <taxon>Bacillota</taxon>
        <taxon>Clostridia</taxon>
        <taxon>Peptostreptococcales</taxon>
        <taxon>Tindalliaceae</taxon>
        <taxon>Tindallia</taxon>
    </lineage>
</organism>
<dbReference type="AlphaFoldDB" id="A0A1H3KL18"/>
<keyword evidence="6" id="KW-1185">Reference proteome</keyword>
<dbReference type="EMBL" id="FNPV01000002">
    <property type="protein sequence ID" value="SDY52415.1"/>
    <property type="molecule type" value="Genomic_DNA"/>
</dbReference>
<dbReference type="GO" id="GO:0051536">
    <property type="term" value="F:iron-sulfur cluster binding"/>
    <property type="evidence" value="ECO:0007669"/>
    <property type="project" value="UniProtKB-KW"/>
</dbReference>
<proteinExistence type="predicted"/>